<dbReference type="AlphaFoldDB" id="A0A150GMU1"/>
<name>A0A150GMU1_GONPE</name>
<evidence type="ECO:0000313" key="3">
    <source>
        <dbReference type="Proteomes" id="UP000075714"/>
    </source>
</evidence>
<accession>A0A150GMU1</accession>
<feature type="compositionally biased region" description="Basic and acidic residues" evidence="1">
    <location>
        <begin position="544"/>
        <end position="558"/>
    </location>
</feature>
<dbReference type="Proteomes" id="UP000075714">
    <property type="component" value="Unassembled WGS sequence"/>
</dbReference>
<gene>
    <name evidence="2" type="ORF">GPECTOR_13g673</name>
</gene>
<reference evidence="3" key="1">
    <citation type="journal article" date="2016" name="Nat. Commun.">
        <title>The Gonium pectorale genome demonstrates co-option of cell cycle regulation during the evolution of multicellularity.</title>
        <authorList>
            <person name="Hanschen E.R."/>
            <person name="Marriage T.N."/>
            <person name="Ferris P.J."/>
            <person name="Hamaji T."/>
            <person name="Toyoda A."/>
            <person name="Fujiyama A."/>
            <person name="Neme R."/>
            <person name="Noguchi H."/>
            <person name="Minakuchi Y."/>
            <person name="Suzuki M."/>
            <person name="Kawai-Toyooka H."/>
            <person name="Smith D.R."/>
            <person name="Sparks H."/>
            <person name="Anderson J."/>
            <person name="Bakaric R."/>
            <person name="Luria V."/>
            <person name="Karger A."/>
            <person name="Kirschner M.W."/>
            <person name="Durand P.M."/>
            <person name="Michod R.E."/>
            <person name="Nozaki H."/>
            <person name="Olson B.J."/>
        </authorList>
    </citation>
    <scope>NUCLEOTIDE SEQUENCE [LARGE SCALE GENOMIC DNA]</scope>
    <source>
        <strain evidence="3">NIES-2863</strain>
    </source>
</reference>
<evidence type="ECO:0000313" key="2">
    <source>
        <dbReference type="EMBL" id="KXZ51186.1"/>
    </source>
</evidence>
<comment type="caution">
    <text evidence="2">The sequence shown here is derived from an EMBL/GenBank/DDBJ whole genome shotgun (WGS) entry which is preliminary data.</text>
</comment>
<feature type="compositionally biased region" description="Basic residues" evidence="1">
    <location>
        <begin position="586"/>
        <end position="601"/>
    </location>
</feature>
<organism evidence="2 3">
    <name type="scientific">Gonium pectorale</name>
    <name type="common">Green alga</name>
    <dbReference type="NCBI Taxonomy" id="33097"/>
    <lineage>
        <taxon>Eukaryota</taxon>
        <taxon>Viridiplantae</taxon>
        <taxon>Chlorophyta</taxon>
        <taxon>core chlorophytes</taxon>
        <taxon>Chlorophyceae</taxon>
        <taxon>CS clade</taxon>
        <taxon>Chlamydomonadales</taxon>
        <taxon>Volvocaceae</taxon>
        <taxon>Gonium</taxon>
    </lineage>
</organism>
<feature type="compositionally biased region" description="Gly residues" evidence="1">
    <location>
        <begin position="559"/>
        <end position="568"/>
    </location>
</feature>
<proteinExistence type="predicted"/>
<protein>
    <submittedName>
        <fullName evidence="2">Uncharacterized protein</fullName>
    </submittedName>
</protein>
<keyword evidence="3" id="KW-1185">Reference proteome</keyword>
<sequence>MLSTRADNGEPPPSVFEQAFTATFSNRDSQEVSRTLEQFAWLTHWIDKTPHPNATHLAFVPEFANANVLAVARAGVAFANRPDKDVGAMVADLQSISAQLRALSGWRGYSATRRVLVGSLLQRRVSFGGRFPADVQAAVDDVMLQLFRQHKLSAANRGAVQFFHVSKSGGTNLCQAAEANGCASQGFDTRTNCLIRAFSDQPRWVTHSAHKFLQYRMSARQALPWFVNFHTVRPDVSCDARRAFLARSNLTFYANEYTNPLGPETTSAMCADFVNLIMFRNPIDRLRSQIGWVQKLYKEFYLDVDTQAAFVNRTTGFWERLMPAGVNNYFIRSLLGERFFEFPVTQVTSEHLEQARLAALSHDIVLSLEAKARNELALRVGLGWAAAGLRDGAVRSSSELGDAVALPLDWEDLQERNEPDVLLFAFARELQALDSLLWSFVDIAGSQLGLGNPSSSNCGYVTMAAPAAAAERAERLRNVTIPDALLAAAMAAAMERDGADGGGNSTVAASGGSNGTYTVGNSMAAAAVLGNGVAAVKGEASVQKQERSGDGKGDDGEGGKATGAGGLRGAEASGEQGGSRGPSVVRIRRQRQQRHHRRLGR</sequence>
<dbReference type="OrthoDB" id="530351at2759"/>
<evidence type="ECO:0000256" key="1">
    <source>
        <dbReference type="SAM" id="MobiDB-lite"/>
    </source>
</evidence>
<dbReference type="EMBL" id="LSYV01000014">
    <property type="protein sequence ID" value="KXZ51186.1"/>
    <property type="molecule type" value="Genomic_DNA"/>
</dbReference>
<feature type="region of interest" description="Disordered" evidence="1">
    <location>
        <begin position="539"/>
        <end position="601"/>
    </location>
</feature>